<keyword evidence="4" id="KW-1185">Reference proteome</keyword>
<dbReference type="PANTHER" id="PTHR42928:SF5">
    <property type="entry name" value="BLR1237 PROTEIN"/>
    <property type="match status" value="1"/>
</dbReference>
<sequence length="366" mass="39108">MSQFSTTRRVALSLCAVSALALTAGLPTAAQADLAGETVEFVIPFSESGGSARWANFFAPLLNEALAGNPTVVVGYRPGAGSTAGANWFQEQTTDDGTLIFGTSGSTQFPYLLRDPRVRYEYRDWQPVLASGTGGVVYLPADLGARFDGDLDDLQDEFFIFGSQGATTLDLVPLLAFQMLGLQVEPVFGIEGRGDGRLMFERGEANIDYQTSSAYIASVQPLVDQGLAVPVMSWGVLDDAGDIVRDPTFPDIPTFAEVCEATAGCETEGVAWDAWRAFFVSGFAAQKLVYLPGSASPEVVAMYQDAMAAILARPDFAEISAAELGVYPQMIGDAAVVAHEAAITVSDEAREFVLNWLRDDYGVTLQ</sequence>
<dbReference type="Gene3D" id="3.40.190.150">
    <property type="entry name" value="Bordetella uptake gene, domain 1"/>
    <property type="match status" value="1"/>
</dbReference>
<name>A0AA48KNY0_9RHOB</name>
<dbReference type="EMBL" id="AP027266">
    <property type="protein sequence ID" value="BDW86611.1"/>
    <property type="molecule type" value="Genomic_DNA"/>
</dbReference>
<reference evidence="3 4" key="1">
    <citation type="submission" date="2023-01" db="EMBL/GenBank/DDBJ databases">
        <title>Complete genome sequence of Roseicyclus marinus strain Dej080120_10.</title>
        <authorList>
            <person name="Ueki S."/>
            <person name="Maruyama F."/>
        </authorList>
    </citation>
    <scope>NUCLEOTIDE SEQUENCE [LARGE SCALE GENOMIC DNA]</scope>
    <source>
        <strain evidence="3 4">Dej080120_10</strain>
    </source>
</reference>
<proteinExistence type="inferred from homology"/>
<dbReference type="Proteomes" id="UP001337723">
    <property type="component" value="Chromosome"/>
</dbReference>
<evidence type="ECO:0000313" key="4">
    <source>
        <dbReference type="Proteomes" id="UP001337723"/>
    </source>
</evidence>
<dbReference type="PANTHER" id="PTHR42928">
    <property type="entry name" value="TRICARBOXYLATE-BINDING PROTEIN"/>
    <property type="match status" value="1"/>
</dbReference>
<dbReference type="RefSeq" id="WP_338272592.1">
    <property type="nucleotide sequence ID" value="NZ_AP027266.1"/>
</dbReference>
<evidence type="ECO:0008006" key="5">
    <source>
        <dbReference type="Google" id="ProtNLM"/>
    </source>
</evidence>
<evidence type="ECO:0000256" key="2">
    <source>
        <dbReference type="SAM" id="SignalP"/>
    </source>
</evidence>
<dbReference type="InterPro" id="IPR042100">
    <property type="entry name" value="Bug_dom1"/>
</dbReference>
<dbReference type="InterPro" id="IPR006311">
    <property type="entry name" value="TAT_signal"/>
</dbReference>
<evidence type="ECO:0000313" key="3">
    <source>
        <dbReference type="EMBL" id="BDW86611.1"/>
    </source>
</evidence>
<dbReference type="InterPro" id="IPR005064">
    <property type="entry name" value="BUG"/>
</dbReference>
<gene>
    <name evidence="3" type="ORF">MACH21_27880</name>
</gene>
<feature type="signal peptide" evidence="2">
    <location>
        <begin position="1"/>
        <end position="32"/>
    </location>
</feature>
<protein>
    <recommendedName>
        <fullName evidence="5">Tripartite-type tricarboxylate transporter receptor subunit TctC</fullName>
    </recommendedName>
</protein>
<dbReference type="AlphaFoldDB" id="A0AA48KNY0"/>
<keyword evidence="2" id="KW-0732">Signal</keyword>
<dbReference type="Gene3D" id="3.40.190.10">
    <property type="entry name" value="Periplasmic binding protein-like II"/>
    <property type="match status" value="1"/>
</dbReference>
<evidence type="ECO:0000256" key="1">
    <source>
        <dbReference type="ARBA" id="ARBA00006987"/>
    </source>
</evidence>
<dbReference type="KEGG" id="rmai:MACH21_27880"/>
<organism evidence="3 4">
    <name type="scientific">Roseicyclus marinus</name>
    <dbReference type="NCBI Taxonomy" id="2161673"/>
    <lineage>
        <taxon>Bacteria</taxon>
        <taxon>Pseudomonadati</taxon>
        <taxon>Pseudomonadota</taxon>
        <taxon>Alphaproteobacteria</taxon>
        <taxon>Rhodobacterales</taxon>
        <taxon>Roseobacteraceae</taxon>
        <taxon>Roseicyclus</taxon>
    </lineage>
</organism>
<comment type="similarity">
    <text evidence="1">Belongs to the UPF0065 (bug) family.</text>
</comment>
<accession>A0AA48KNY0</accession>
<feature type="chain" id="PRO_5045984179" description="Tripartite-type tricarboxylate transporter receptor subunit TctC" evidence="2">
    <location>
        <begin position="33"/>
        <end position="366"/>
    </location>
</feature>
<dbReference type="PROSITE" id="PS51318">
    <property type="entry name" value="TAT"/>
    <property type="match status" value="1"/>
</dbReference>